<dbReference type="InterPro" id="IPR003749">
    <property type="entry name" value="ThiS/MoaD-like"/>
</dbReference>
<protein>
    <recommendedName>
        <fullName evidence="2">Sulfur carrier protein ThiS</fullName>
    </recommendedName>
</protein>
<dbReference type="EMBL" id="FPHD01000021">
    <property type="protein sequence ID" value="SFV53105.1"/>
    <property type="molecule type" value="Genomic_DNA"/>
</dbReference>
<organism evidence="1">
    <name type="scientific">hydrothermal vent metagenome</name>
    <dbReference type="NCBI Taxonomy" id="652676"/>
    <lineage>
        <taxon>unclassified sequences</taxon>
        <taxon>metagenomes</taxon>
        <taxon>ecological metagenomes</taxon>
    </lineage>
</organism>
<evidence type="ECO:0008006" key="2">
    <source>
        <dbReference type="Google" id="ProtNLM"/>
    </source>
</evidence>
<dbReference type="AlphaFoldDB" id="A0A1W1BI05"/>
<dbReference type="InterPro" id="IPR012675">
    <property type="entry name" value="Beta-grasp_dom_sf"/>
</dbReference>
<gene>
    <name evidence="1" type="ORF">MNB_SV-8-5</name>
</gene>
<dbReference type="Pfam" id="PF02597">
    <property type="entry name" value="ThiS"/>
    <property type="match status" value="1"/>
</dbReference>
<reference evidence="1" key="1">
    <citation type="submission" date="2016-10" db="EMBL/GenBank/DDBJ databases">
        <authorList>
            <person name="de Groot N.N."/>
        </authorList>
    </citation>
    <scope>NUCLEOTIDE SEQUENCE</scope>
</reference>
<dbReference type="InterPro" id="IPR010035">
    <property type="entry name" value="Thi_S"/>
</dbReference>
<name>A0A1W1BI05_9ZZZZ</name>
<sequence>MIEIIVNGKRKTIPNGLNVKETIKAIEHKGEGFALALNGTFVALSTYETTMVRDNDSIEILAPVQGG</sequence>
<dbReference type="InterPro" id="IPR016155">
    <property type="entry name" value="Mopterin_synth/thiamin_S_b"/>
</dbReference>
<dbReference type="PANTHER" id="PTHR34472">
    <property type="entry name" value="SULFUR CARRIER PROTEIN THIS"/>
    <property type="match status" value="1"/>
</dbReference>
<evidence type="ECO:0000313" key="1">
    <source>
        <dbReference type="EMBL" id="SFV53105.1"/>
    </source>
</evidence>
<dbReference type="Gene3D" id="3.10.20.30">
    <property type="match status" value="1"/>
</dbReference>
<dbReference type="NCBIfam" id="TIGR01683">
    <property type="entry name" value="thiS"/>
    <property type="match status" value="1"/>
</dbReference>
<dbReference type="PANTHER" id="PTHR34472:SF1">
    <property type="entry name" value="SULFUR CARRIER PROTEIN THIS"/>
    <property type="match status" value="1"/>
</dbReference>
<proteinExistence type="predicted"/>
<accession>A0A1W1BI05</accession>
<dbReference type="CDD" id="cd00565">
    <property type="entry name" value="Ubl_ThiS"/>
    <property type="match status" value="1"/>
</dbReference>
<dbReference type="SUPFAM" id="SSF54285">
    <property type="entry name" value="MoaD/ThiS"/>
    <property type="match status" value="1"/>
</dbReference>